<dbReference type="NCBIfam" id="TIGR00071">
    <property type="entry name" value="hisT_truA"/>
    <property type="match status" value="1"/>
</dbReference>
<dbReference type="Gene3D" id="3.30.70.660">
    <property type="entry name" value="Pseudouridine synthase I, catalytic domain, C-terminal subdomain"/>
    <property type="match status" value="1"/>
</dbReference>
<dbReference type="FunFam" id="3.30.70.580:FF:000001">
    <property type="entry name" value="tRNA pseudouridine synthase A"/>
    <property type="match status" value="1"/>
</dbReference>
<evidence type="ECO:0000256" key="7">
    <source>
        <dbReference type="RuleBase" id="RU003792"/>
    </source>
</evidence>
<dbReference type="GO" id="GO:0031119">
    <property type="term" value="P:tRNA pseudouridine synthesis"/>
    <property type="evidence" value="ECO:0007669"/>
    <property type="project" value="UniProtKB-UniRule"/>
</dbReference>
<protein>
    <recommendedName>
        <fullName evidence="4">tRNA pseudouridine synthase A</fullName>
        <ecNumber evidence="4">5.4.99.12</ecNumber>
    </recommendedName>
    <alternativeName>
        <fullName evidence="4">tRNA pseudouridine(38-40) synthase</fullName>
    </alternativeName>
    <alternativeName>
        <fullName evidence="4">tRNA pseudouridylate synthase I</fullName>
    </alternativeName>
    <alternativeName>
        <fullName evidence="4">tRNA-uridine isomerase I</fullName>
    </alternativeName>
</protein>
<proteinExistence type="inferred from homology"/>
<keyword evidence="2 4" id="KW-0819">tRNA processing</keyword>
<dbReference type="PANTHER" id="PTHR11142:SF0">
    <property type="entry name" value="TRNA PSEUDOURIDINE SYNTHASE-LIKE 1"/>
    <property type="match status" value="1"/>
</dbReference>
<dbReference type="Pfam" id="PF01416">
    <property type="entry name" value="PseudoU_synth_1"/>
    <property type="match status" value="2"/>
</dbReference>
<organism evidence="9 10">
    <name type="scientific">Candidatus Thalassospirochaeta sargassi</name>
    <dbReference type="NCBI Taxonomy" id="3119039"/>
    <lineage>
        <taxon>Bacteria</taxon>
        <taxon>Pseudomonadati</taxon>
        <taxon>Spirochaetota</taxon>
        <taxon>Spirochaetia</taxon>
        <taxon>Spirochaetales</taxon>
        <taxon>Spirochaetaceae</taxon>
        <taxon>Candidatus Thalassospirochaeta</taxon>
    </lineage>
</organism>
<feature type="domain" description="Pseudouridine synthase I TruA alpha/beta" evidence="8">
    <location>
        <begin position="9"/>
        <end position="105"/>
    </location>
</feature>
<evidence type="ECO:0000313" key="10">
    <source>
        <dbReference type="Proteomes" id="UP001221217"/>
    </source>
</evidence>
<comment type="function">
    <text evidence="4">Formation of pseudouridine at positions 38, 39 and 40 in the anticodon stem and loop of transfer RNAs.</text>
</comment>
<dbReference type="InterPro" id="IPR020094">
    <property type="entry name" value="TruA/RsuA/RluB/E/F_N"/>
</dbReference>
<sequence>MKRNIKLVISYDGTDFCGWQIQKNGRSVQGEIENALKQLHSADLRLTGSGRTDSGVHANGQVANFYTDSSIPTGKFVPALNSILPQDVRILESSQAAEDFHSRFDAKIRIYRYYIKAADVCLPSQSRYCWRVRTKSDILRLNKIAAPLVGVHDFTAFAAAGDPSESKTRLLYSAVFTMERGFIVFKIAGNAFLWRMVRSIVGTIIEISNNGGSAADMLSILDSKDRSRAGATAPPQGLFLDRVLYDEQAII</sequence>
<dbReference type="InterPro" id="IPR020097">
    <property type="entry name" value="PsdUridine_synth_TruA_a/b_dom"/>
</dbReference>
<evidence type="ECO:0000259" key="8">
    <source>
        <dbReference type="Pfam" id="PF01416"/>
    </source>
</evidence>
<dbReference type="GO" id="GO:0160147">
    <property type="term" value="F:tRNA pseudouridine(38-40) synthase activity"/>
    <property type="evidence" value="ECO:0007669"/>
    <property type="project" value="UniProtKB-EC"/>
</dbReference>
<gene>
    <name evidence="4 9" type="primary">truA</name>
    <name evidence="9" type="ORF">PQJ61_11665</name>
</gene>
<dbReference type="CDD" id="cd02570">
    <property type="entry name" value="PseudoU_synth_EcTruA"/>
    <property type="match status" value="1"/>
</dbReference>
<dbReference type="GO" id="GO:0003723">
    <property type="term" value="F:RNA binding"/>
    <property type="evidence" value="ECO:0007669"/>
    <property type="project" value="InterPro"/>
</dbReference>
<reference evidence="9 10" key="1">
    <citation type="submission" date="2022-12" db="EMBL/GenBank/DDBJ databases">
        <title>Metagenome assembled genome from gulf of manar.</title>
        <authorList>
            <person name="Kohli P."/>
            <person name="Pk S."/>
            <person name="Venkata Ramana C."/>
            <person name="Sasikala C."/>
        </authorList>
    </citation>
    <scope>NUCLEOTIDE SEQUENCE [LARGE SCALE GENOMIC DNA]</scope>
    <source>
        <strain evidence="9">JB008</strain>
    </source>
</reference>
<dbReference type="AlphaFoldDB" id="A0AAJ1IDP1"/>
<feature type="domain" description="Pseudouridine synthase I TruA alpha/beta" evidence="8">
    <location>
        <begin position="145"/>
        <end position="246"/>
    </location>
</feature>
<dbReference type="HAMAP" id="MF_00171">
    <property type="entry name" value="TruA"/>
    <property type="match status" value="1"/>
</dbReference>
<dbReference type="Gene3D" id="3.30.70.580">
    <property type="entry name" value="Pseudouridine synthase I, catalytic domain, N-terminal subdomain"/>
    <property type="match status" value="1"/>
</dbReference>
<comment type="subunit">
    <text evidence="4">Homodimer.</text>
</comment>
<feature type="active site" description="Nucleophile" evidence="4 5">
    <location>
        <position position="53"/>
    </location>
</feature>
<comment type="similarity">
    <text evidence="1 4 7">Belongs to the tRNA pseudouridine synthase TruA family.</text>
</comment>
<evidence type="ECO:0000256" key="4">
    <source>
        <dbReference type="HAMAP-Rule" id="MF_00171"/>
    </source>
</evidence>
<evidence type="ECO:0000313" key="9">
    <source>
        <dbReference type="EMBL" id="MDC7227410.1"/>
    </source>
</evidence>
<evidence type="ECO:0000256" key="3">
    <source>
        <dbReference type="ARBA" id="ARBA00023235"/>
    </source>
</evidence>
<dbReference type="Proteomes" id="UP001221217">
    <property type="component" value="Unassembled WGS sequence"/>
</dbReference>
<evidence type="ECO:0000256" key="5">
    <source>
        <dbReference type="PIRSR" id="PIRSR001430-1"/>
    </source>
</evidence>
<evidence type="ECO:0000256" key="6">
    <source>
        <dbReference type="PIRSR" id="PIRSR001430-2"/>
    </source>
</evidence>
<dbReference type="InterPro" id="IPR020095">
    <property type="entry name" value="PsdUridine_synth_TruA_C"/>
</dbReference>
<accession>A0AAJ1IDP1</accession>
<dbReference type="EMBL" id="JAQQAL010000024">
    <property type="protein sequence ID" value="MDC7227410.1"/>
    <property type="molecule type" value="Genomic_DNA"/>
</dbReference>
<comment type="catalytic activity">
    <reaction evidence="4 7">
        <text>uridine(38/39/40) in tRNA = pseudouridine(38/39/40) in tRNA</text>
        <dbReference type="Rhea" id="RHEA:22376"/>
        <dbReference type="Rhea" id="RHEA-COMP:10085"/>
        <dbReference type="Rhea" id="RHEA-COMP:10087"/>
        <dbReference type="ChEBI" id="CHEBI:65314"/>
        <dbReference type="ChEBI" id="CHEBI:65315"/>
        <dbReference type="EC" id="5.4.99.12"/>
    </reaction>
</comment>
<evidence type="ECO:0000256" key="2">
    <source>
        <dbReference type="ARBA" id="ARBA00022694"/>
    </source>
</evidence>
<name>A0AAJ1IDP1_9SPIO</name>
<evidence type="ECO:0000256" key="1">
    <source>
        <dbReference type="ARBA" id="ARBA00009375"/>
    </source>
</evidence>
<dbReference type="SUPFAM" id="SSF55120">
    <property type="entry name" value="Pseudouridine synthase"/>
    <property type="match status" value="1"/>
</dbReference>
<dbReference type="PIRSF" id="PIRSF001430">
    <property type="entry name" value="tRNA_psdUrid_synth"/>
    <property type="match status" value="1"/>
</dbReference>
<comment type="caution">
    <text evidence="4">Lacks conserved residue(s) required for the propagation of feature annotation.</text>
</comment>
<dbReference type="InterPro" id="IPR020103">
    <property type="entry name" value="PsdUridine_synth_cat_dom_sf"/>
</dbReference>
<dbReference type="InterPro" id="IPR001406">
    <property type="entry name" value="PsdUridine_synth_TruA"/>
</dbReference>
<keyword evidence="3 4" id="KW-0413">Isomerase</keyword>
<feature type="binding site" evidence="4 6">
    <location>
        <position position="111"/>
    </location>
    <ligand>
        <name>substrate</name>
    </ligand>
</feature>
<comment type="caution">
    <text evidence="9">The sequence shown here is derived from an EMBL/GenBank/DDBJ whole genome shotgun (WGS) entry which is preliminary data.</text>
</comment>
<dbReference type="EC" id="5.4.99.12" evidence="4"/>
<dbReference type="PANTHER" id="PTHR11142">
    <property type="entry name" value="PSEUDOURIDYLATE SYNTHASE"/>
    <property type="match status" value="1"/>
</dbReference>